<evidence type="ECO:0000259" key="2">
    <source>
        <dbReference type="PROSITE" id="PS50822"/>
    </source>
</evidence>
<dbReference type="Gene3D" id="3.40.50.2300">
    <property type="match status" value="1"/>
</dbReference>
<dbReference type="CDD" id="cd04657">
    <property type="entry name" value="Piwi_ago-like"/>
    <property type="match status" value="1"/>
</dbReference>
<dbReference type="Gene3D" id="3.30.420.10">
    <property type="entry name" value="Ribonuclease H-like superfamily/Ribonuclease H"/>
    <property type="match status" value="1"/>
</dbReference>
<dbReference type="Pfam" id="PF08699">
    <property type="entry name" value="ArgoL1"/>
    <property type="match status" value="1"/>
</dbReference>
<evidence type="ECO:0000256" key="1">
    <source>
        <dbReference type="SAM" id="MobiDB-lite"/>
    </source>
</evidence>
<dbReference type="Proteomes" id="UP001302745">
    <property type="component" value="Unassembled WGS sequence"/>
</dbReference>
<dbReference type="InterPro" id="IPR014811">
    <property type="entry name" value="ArgoL1"/>
</dbReference>
<dbReference type="InterPro" id="IPR003100">
    <property type="entry name" value="PAZ_dom"/>
</dbReference>
<dbReference type="CDD" id="cd02846">
    <property type="entry name" value="PAZ_argonaute_like"/>
    <property type="match status" value="1"/>
</dbReference>
<reference evidence="3" key="2">
    <citation type="submission" date="2023-05" db="EMBL/GenBank/DDBJ databases">
        <authorList>
            <consortium name="Lawrence Berkeley National Laboratory"/>
            <person name="Steindorff A."/>
            <person name="Hensen N."/>
            <person name="Bonometti L."/>
            <person name="Westerberg I."/>
            <person name="Brannstrom I.O."/>
            <person name="Guillou S."/>
            <person name="Cros-Aarteil S."/>
            <person name="Calhoun S."/>
            <person name="Haridas S."/>
            <person name="Kuo A."/>
            <person name="Mondo S."/>
            <person name="Pangilinan J."/>
            <person name="Riley R."/>
            <person name="Labutti K."/>
            <person name="Andreopoulos B."/>
            <person name="Lipzen A."/>
            <person name="Chen C."/>
            <person name="Yanf M."/>
            <person name="Daum C."/>
            <person name="Ng V."/>
            <person name="Clum A."/>
            <person name="Ohm R."/>
            <person name="Martin F."/>
            <person name="Silar P."/>
            <person name="Natvig D."/>
            <person name="Lalanne C."/>
            <person name="Gautier V."/>
            <person name="Ament-Velasquez S.L."/>
            <person name="Kruys A."/>
            <person name="Hutchinson M.I."/>
            <person name="Powell A.J."/>
            <person name="Barry K."/>
            <person name="Miller A.N."/>
            <person name="Grigoriev I.V."/>
            <person name="Debuchy R."/>
            <person name="Gladieux P."/>
            <person name="Thoren M.H."/>
            <person name="Johannesson H."/>
        </authorList>
    </citation>
    <scope>NUCLEOTIDE SEQUENCE</scope>
    <source>
        <strain evidence="3">CBS 538.74</strain>
    </source>
</reference>
<reference evidence="3" key="1">
    <citation type="journal article" date="2023" name="Mol. Phylogenet. Evol.">
        <title>Genome-scale phylogeny and comparative genomics of the fungal order Sordariales.</title>
        <authorList>
            <person name="Hensen N."/>
            <person name="Bonometti L."/>
            <person name="Westerberg I."/>
            <person name="Brannstrom I.O."/>
            <person name="Guillou S."/>
            <person name="Cros-Aarteil S."/>
            <person name="Calhoun S."/>
            <person name="Haridas S."/>
            <person name="Kuo A."/>
            <person name="Mondo S."/>
            <person name="Pangilinan J."/>
            <person name="Riley R."/>
            <person name="LaButti K."/>
            <person name="Andreopoulos B."/>
            <person name="Lipzen A."/>
            <person name="Chen C."/>
            <person name="Yan M."/>
            <person name="Daum C."/>
            <person name="Ng V."/>
            <person name="Clum A."/>
            <person name="Steindorff A."/>
            <person name="Ohm R.A."/>
            <person name="Martin F."/>
            <person name="Silar P."/>
            <person name="Natvig D.O."/>
            <person name="Lalanne C."/>
            <person name="Gautier V."/>
            <person name="Ament-Velasquez S.L."/>
            <person name="Kruys A."/>
            <person name="Hutchinson M.I."/>
            <person name="Powell A.J."/>
            <person name="Barry K."/>
            <person name="Miller A.N."/>
            <person name="Grigoriev I.V."/>
            <person name="Debuchy R."/>
            <person name="Gladieux P."/>
            <person name="Hiltunen Thoren M."/>
            <person name="Johannesson H."/>
        </authorList>
    </citation>
    <scope>NUCLEOTIDE SEQUENCE</scope>
    <source>
        <strain evidence="3">CBS 538.74</strain>
    </source>
</reference>
<feature type="compositionally biased region" description="Gly residues" evidence="1">
    <location>
        <begin position="42"/>
        <end position="63"/>
    </location>
</feature>
<feature type="compositionally biased region" description="Basic and acidic residues" evidence="1">
    <location>
        <begin position="180"/>
        <end position="189"/>
    </location>
</feature>
<proteinExistence type="predicted"/>
<feature type="compositionally biased region" description="Basic and acidic residues" evidence="1">
    <location>
        <begin position="31"/>
        <end position="41"/>
    </location>
</feature>
<dbReference type="SMART" id="SM00950">
    <property type="entry name" value="Piwi"/>
    <property type="match status" value="1"/>
</dbReference>
<dbReference type="AlphaFoldDB" id="A0AAN6VYD3"/>
<organism evidence="3 4">
    <name type="scientific">Chaetomidium leptoderma</name>
    <dbReference type="NCBI Taxonomy" id="669021"/>
    <lineage>
        <taxon>Eukaryota</taxon>
        <taxon>Fungi</taxon>
        <taxon>Dikarya</taxon>
        <taxon>Ascomycota</taxon>
        <taxon>Pezizomycotina</taxon>
        <taxon>Sordariomycetes</taxon>
        <taxon>Sordariomycetidae</taxon>
        <taxon>Sordariales</taxon>
        <taxon>Chaetomiaceae</taxon>
        <taxon>Chaetomidium</taxon>
    </lineage>
</organism>
<dbReference type="SMART" id="SM01163">
    <property type="entry name" value="DUF1785"/>
    <property type="match status" value="1"/>
</dbReference>
<dbReference type="SUPFAM" id="SSF101690">
    <property type="entry name" value="PAZ domain"/>
    <property type="match status" value="1"/>
</dbReference>
<dbReference type="Pfam" id="PF02171">
    <property type="entry name" value="Piwi"/>
    <property type="match status" value="1"/>
</dbReference>
<dbReference type="InterPro" id="IPR012337">
    <property type="entry name" value="RNaseH-like_sf"/>
</dbReference>
<dbReference type="GO" id="GO:0003723">
    <property type="term" value="F:RNA binding"/>
    <property type="evidence" value="ECO:0007669"/>
    <property type="project" value="InterPro"/>
</dbReference>
<gene>
    <name evidence="3" type="ORF">C8A00DRAFT_39378</name>
</gene>
<dbReference type="InterPro" id="IPR045246">
    <property type="entry name" value="Piwi_ago-like"/>
</dbReference>
<dbReference type="Gene3D" id="2.170.260.10">
    <property type="entry name" value="paz domain"/>
    <property type="match status" value="1"/>
</dbReference>
<dbReference type="InterPro" id="IPR003165">
    <property type="entry name" value="Piwi"/>
</dbReference>
<protein>
    <submittedName>
        <fullName evidence="3">Ribonuclease H-like domain-containing protein</fullName>
    </submittedName>
</protein>
<dbReference type="PROSITE" id="PS50822">
    <property type="entry name" value="PIWI"/>
    <property type="match status" value="1"/>
</dbReference>
<evidence type="ECO:0000313" key="4">
    <source>
        <dbReference type="Proteomes" id="UP001302745"/>
    </source>
</evidence>
<feature type="domain" description="Piwi" evidence="2">
    <location>
        <begin position="697"/>
        <end position="1025"/>
    </location>
</feature>
<dbReference type="Pfam" id="PF02170">
    <property type="entry name" value="PAZ"/>
    <property type="match status" value="1"/>
</dbReference>
<dbReference type="Pfam" id="PF16488">
    <property type="entry name" value="ArgoL2"/>
    <property type="match status" value="1"/>
</dbReference>
<dbReference type="InterPro" id="IPR036085">
    <property type="entry name" value="PAZ_dom_sf"/>
</dbReference>
<dbReference type="InterPro" id="IPR032472">
    <property type="entry name" value="ArgoL2"/>
</dbReference>
<dbReference type="SUPFAM" id="SSF53098">
    <property type="entry name" value="Ribonuclease H-like"/>
    <property type="match status" value="1"/>
</dbReference>
<sequence length="1058" mass="115709">MSDNRGRGGRGRGDRGGGGGRGRGGQGGEPFRGRGGGDFRGGRGGGDYRGGRGGGYGGGGRGGGRGGYVNCQTSKSLVDADADSLSYSGAGPSIPVPDQNVTKLEDDWVKKNGIQTGGSQLESKMAGLFGTGGSPVVLWANYFKMNPKVQSLYKYDLRVAVTRVTKAEAEAAKKQAQQETEQKDKEKSKGKGKQQLGDGKQANAKEAKGKKLAKIIEVALSNLPNKPVVATEYKQQLVALAKLQLPADNIMQVDLVEPGRNPETCGLMGYLQTLEDPANDTVFPKFPEEVDALGVVLGHTARANPNTAAVGRNRFFAIDQARKDEATRMPPGSLLEILRGYVQSVRLATGRMLLNTNVTHGVFRKGFTLAELFEGFGLVNLHQPNTLPGHLRGTLERLHKFLAKSRIRCRMPGDKPGEFFTTDRGMAGLATVRDGNDEQHKPSFQFKNFPFVSPATVQFHLRAPKTPGATPPPGLTFDQYVVVAKYYKARYNVDAKIGLPLINVGTQRKPVYILAEFCTLLPGQPLKSRLSPQEQDAMIQFACRAPPENAKSITTSARDILALDNNKLLKDFGITVDKELVTVKGRELAPPAVGYMRGNTPEKVIPDNGQWLMKGVKVCKSGTRISTWTFLTIGGGPRDQIKKTAEDFAKFLNNNMGIAMEAKANLAAGYQTPGNSEEDLRNAFKIMATQKPRPPQLVLVVLPDKDATRYNAIKMIGDVEFGISTVCVRQEMLTKAQGQFGYFANVGLKVNLKFGGVNHTVKDETGLVAKSMFVGYDVTHPTNLPSGAGENAPSLVGLVASVDSNLAQWPAVAWENESRVETVGGEKRRPEGIERGGGDTFVKHLKDRIRLWQSHNKNQLPENIIVFRDGVSEGQFRMVLDQELPHIRKACLETYPVNSQPRISLLVSVKRHQTRFYPTDPGHIHPRSKSPKEGTIVDRGVTNVRYWDFFLQAHASLQGTARPAHYTVLLDEVFRHKFAAKAADMLEKLTHDMCYAYGRATKAVSICPPAYYADLVCTRARIHKNELFDDVRTIASGEQSTISGRTVHDSLKNSMYYI</sequence>
<dbReference type="PANTHER" id="PTHR22891">
    <property type="entry name" value="EUKARYOTIC TRANSLATION INITIATION FACTOR 2C"/>
    <property type="match status" value="1"/>
</dbReference>
<keyword evidence="4" id="KW-1185">Reference proteome</keyword>
<accession>A0AAN6VYD3</accession>
<feature type="region of interest" description="Disordered" evidence="1">
    <location>
        <begin position="173"/>
        <end position="205"/>
    </location>
</feature>
<dbReference type="EMBL" id="MU856839">
    <property type="protein sequence ID" value="KAK4158401.1"/>
    <property type="molecule type" value="Genomic_DNA"/>
</dbReference>
<feature type="compositionally biased region" description="Basic and acidic residues" evidence="1">
    <location>
        <begin position="1"/>
        <end position="15"/>
    </location>
</feature>
<evidence type="ECO:0000313" key="3">
    <source>
        <dbReference type="EMBL" id="KAK4158401.1"/>
    </source>
</evidence>
<name>A0AAN6VYD3_9PEZI</name>
<feature type="compositionally biased region" description="Gly residues" evidence="1">
    <location>
        <begin position="16"/>
        <end position="30"/>
    </location>
</feature>
<dbReference type="InterPro" id="IPR036397">
    <property type="entry name" value="RNaseH_sf"/>
</dbReference>
<comment type="caution">
    <text evidence="3">The sequence shown here is derived from an EMBL/GenBank/DDBJ whole genome shotgun (WGS) entry which is preliminary data.</text>
</comment>
<feature type="region of interest" description="Disordered" evidence="1">
    <location>
        <begin position="1"/>
        <end position="63"/>
    </location>
</feature>